<dbReference type="RefSeq" id="WP_196098998.1">
    <property type="nucleotide sequence ID" value="NZ_CP064939.1"/>
</dbReference>
<sequence>MKSEKLKLLAPYTGVWTTEGKTVDGHIISGTDTYEWLPGGSFLTHKVDVTIGKDEIKLLEIIYYDDLEDVFRSQSFDNHGNIAVSTLKIIDDIILIFSERERFQGHFKKGSIDGVWEQFTRGSWCSSMNIKLTKQGT</sequence>
<dbReference type="AlphaFoldDB" id="A0A7S9PZD5"/>
<organism evidence="1 2">
    <name type="scientific">Pedobacter endophyticus</name>
    <dbReference type="NCBI Taxonomy" id="2789740"/>
    <lineage>
        <taxon>Bacteria</taxon>
        <taxon>Pseudomonadati</taxon>
        <taxon>Bacteroidota</taxon>
        <taxon>Sphingobacteriia</taxon>
        <taxon>Sphingobacteriales</taxon>
        <taxon>Sphingobacteriaceae</taxon>
        <taxon>Pedobacter</taxon>
    </lineage>
</organism>
<accession>A0A7S9PZD5</accession>
<protein>
    <recommendedName>
        <fullName evidence="3">DUF1579 domain-containing protein</fullName>
    </recommendedName>
</protein>
<dbReference type="Proteomes" id="UP000594759">
    <property type="component" value="Chromosome"/>
</dbReference>
<gene>
    <name evidence="1" type="ORF">IZT61_21245</name>
</gene>
<evidence type="ECO:0000313" key="2">
    <source>
        <dbReference type="Proteomes" id="UP000594759"/>
    </source>
</evidence>
<reference evidence="1 2" key="1">
    <citation type="submission" date="2020-11" db="EMBL/GenBank/DDBJ databases">
        <title>Pedobacter endophytica, an endophytic bacteria isolated form Carex pumila.</title>
        <authorList>
            <person name="Peng Y."/>
            <person name="Jiang L."/>
            <person name="Lee J."/>
        </authorList>
    </citation>
    <scope>NUCLEOTIDE SEQUENCE [LARGE SCALE GENOMIC DNA]</scope>
    <source>
        <strain evidence="1 2">JBR3-12</strain>
    </source>
</reference>
<evidence type="ECO:0000313" key="1">
    <source>
        <dbReference type="EMBL" id="QPH39532.1"/>
    </source>
</evidence>
<dbReference type="KEGG" id="pex:IZT61_21245"/>
<name>A0A7S9PZD5_9SPHI</name>
<keyword evidence="2" id="KW-1185">Reference proteome</keyword>
<evidence type="ECO:0008006" key="3">
    <source>
        <dbReference type="Google" id="ProtNLM"/>
    </source>
</evidence>
<proteinExistence type="predicted"/>
<dbReference type="EMBL" id="CP064939">
    <property type="protein sequence ID" value="QPH39532.1"/>
    <property type="molecule type" value="Genomic_DNA"/>
</dbReference>